<evidence type="ECO:0000313" key="1">
    <source>
        <dbReference type="EMBL" id="MFC3704701.1"/>
    </source>
</evidence>
<name>A0ABV7X1M2_9HYPH</name>
<dbReference type="EMBL" id="JBHRYD010000005">
    <property type="protein sequence ID" value="MFC3704701.1"/>
    <property type="molecule type" value="Genomic_DNA"/>
</dbReference>
<comment type="caution">
    <text evidence="1">The sequence shown here is derived from an EMBL/GenBank/DDBJ whole genome shotgun (WGS) entry which is preliminary data.</text>
</comment>
<organism evidence="1 2">
    <name type="scientific">Devosia honganensis</name>
    <dbReference type="NCBI Taxonomy" id="1610527"/>
    <lineage>
        <taxon>Bacteria</taxon>
        <taxon>Pseudomonadati</taxon>
        <taxon>Pseudomonadota</taxon>
        <taxon>Alphaproteobacteria</taxon>
        <taxon>Hyphomicrobiales</taxon>
        <taxon>Devosiaceae</taxon>
        <taxon>Devosia</taxon>
    </lineage>
</organism>
<dbReference type="Proteomes" id="UP001595613">
    <property type="component" value="Unassembled WGS sequence"/>
</dbReference>
<protein>
    <submittedName>
        <fullName evidence="1">Uncharacterized protein</fullName>
    </submittedName>
</protein>
<sequence>MTTDFTLTARILVDQHYAAGPDRMKQAIAQALSEAAGSLEPDDEPRRQLLREVSELEKTSQRGSE</sequence>
<accession>A0ABV7X1M2</accession>
<proteinExistence type="predicted"/>
<evidence type="ECO:0000313" key="2">
    <source>
        <dbReference type="Proteomes" id="UP001595613"/>
    </source>
</evidence>
<dbReference type="RefSeq" id="WP_380096434.1">
    <property type="nucleotide sequence ID" value="NZ_JBHRYD010000005.1"/>
</dbReference>
<gene>
    <name evidence="1" type="ORF">ACFOOL_08010</name>
</gene>
<keyword evidence="2" id="KW-1185">Reference proteome</keyword>
<reference evidence="2" key="1">
    <citation type="journal article" date="2019" name="Int. J. Syst. Evol. Microbiol.">
        <title>The Global Catalogue of Microorganisms (GCM) 10K type strain sequencing project: providing services to taxonomists for standard genome sequencing and annotation.</title>
        <authorList>
            <consortium name="The Broad Institute Genomics Platform"/>
            <consortium name="The Broad Institute Genome Sequencing Center for Infectious Disease"/>
            <person name="Wu L."/>
            <person name="Ma J."/>
        </authorList>
    </citation>
    <scope>NUCLEOTIDE SEQUENCE [LARGE SCALE GENOMIC DNA]</scope>
    <source>
        <strain evidence="2">KCTC 42281</strain>
    </source>
</reference>